<dbReference type="Proteomes" id="UP000593561">
    <property type="component" value="Unassembled WGS sequence"/>
</dbReference>
<reference evidence="5 6" key="1">
    <citation type="journal article" date="2019" name="Genome Biol. Evol.">
        <title>Insights into the evolution of the New World diploid cottons (Gossypium, subgenus Houzingenia) based on genome sequencing.</title>
        <authorList>
            <person name="Grover C.E."/>
            <person name="Arick M.A. 2nd"/>
            <person name="Thrash A."/>
            <person name="Conover J.L."/>
            <person name="Sanders W.S."/>
            <person name="Peterson D.G."/>
            <person name="Frelichowski J.E."/>
            <person name="Scheffler J.A."/>
            <person name="Scheffler B.E."/>
            <person name="Wendel J.F."/>
        </authorList>
    </citation>
    <scope>NUCLEOTIDE SEQUENCE [LARGE SCALE GENOMIC DNA]</scope>
    <source>
        <strain evidence="5">27</strain>
        <tissue evidence="5">Leaf</tissue>
    </source>
</reference>
<organism evidence="5 6">
    <name type="scientific">Gossypium davidsonii</name>
    <name type="common">Davidson's cotton</name>
    <name type="synonym">Gossypium klotzschianum subsp. davidsonii</name>
    <dbReference type="NCBI Taxonomy" id="34287"/>
    <lineage>
        <taxon>Eukaryota</taxon>
        <taxon>Viridiplantae</taxon>
        <taxon>Streptophyta</taxon>
        <taxon>Embryophyta</taxon>
        <taxon>Tracheophyta</taxon>
        <taxon>Spermatophyta</taxon>
        <taxon>Magnoliopsida</taxon>
        <taxon>eudicotyledons</taxon>
        <taxon>Gunneridae</taxon>
        <taxon>Pentapetalae</taxon>
        <taxon>rosids</taxon>
        <taxon>malvids</taxon>
        <taxon>Malvales</taxon>
        <taxon>Malvaceae</taxon>
        <taxon>Malvoideae</taxon>
        <taxon>Gossypium</taxon>
    </lineage>
</organism>
<evidence type="ECO:0000256" key="3">
    <source>
        <dbReference type="SAM" id="MobiDB-lite"/>
    </source>
</evidence>
<sequence>MSSMEENHLLDIADAEVGKDGQKDEVVAVAQLAKRCLNLDGRYRPTMKEVAMELERLRTGQGDYIHTDQIKQAEVVVRKSAESWDFTSFSTEHYSNCSITSTSEPESALESESESESDVHPHIIRGCGGQGIFYKGMLSDGRIVADVALETKLPLLVYDFIPNGTLSHLIHDQNEEYQGRGIYDYALKRKLQSSQFTERSDVYNFGVVIVELLTSKRAISTFGSQEKRGLFSYLMSSMEENHLLDIVDVEIGKDYPKDEVVTFAQLAKRSLNLDERYRPTMKEVAMELERLRTRQGDCIPIDQLKQDEVGGRKSAESWDFTSFATDHYPNCSITSTSKSDVHPLMLESITSP</sequence>
<dbReference type="GO" id="GO:0007166">
    <property type="term" value="P:cell surface receptor signaling pathway"/>
    <property type="evidence" value="ECO:0007669"/>
    <property type="project" value="InterPro"/>
</dbReference>
<evidence type="ECO:0000256" key="2">
    <source>
        <dbReference type="ARBA" id="ARBA00022840"/>
    </source>
</evidence>
<comment type="caution">
    <text evidence="5">The sequence shown here is derived from an EMBL/GenBank/DDBJ whole genome shotgun (WGS) entry which is preliminary data.</text>
</comment>
<dbReference type="GO" id="GO:0005886">
    <property type="term" value="C:plasma membrane"/>
    <property type="evidence" value="ECO:0007669"/>
    <property type="project" value="TreeGrafter"/>
</dbReference>
<dbReference type="InterPro" id="IPR011009">
    <property type="entry name" value="Kinase-like_dom_sf"/>
</dbReference>
<dbReference type="EMBL" id="JABFAC010000011">
    <property type="protein sequence ID" value="MBA0629362.1"/>
    <property type="molecule type" value="Genomic_DNA"/>
</dbReference>
<evidence type="ECO:0000256" key="1">
    <source>
        <dbReference type="ARBA" id="ARBA00022741"/>
    </source>
</evidence>
<proteinExistence type="predicted"/>
<dbReference type="SUPFAM" id="SSF56112">
    <property type="entry name" value="Protein kinase-like (PK-like)"/>
    <property type="match status" value="1"/>
</dbReference>
<dbReference type="Gene3D" id="1.10.510.10">
    <property type="entry name" value="Transferase(Phosphotransferase) domain 1"/>
    <property type="match status" value="2"/>
</dbReference>
<name>A0A7J8SV01_GOSDV</name>
<evidence type="ECO:0000313" key="5">
    <source>
        <dbReference type="EMBL" id="MBA0629362.1"/>
    </source>
</evidence>
<dbReference type="AlphaFoldDB" id="A0A7J8SV01"/>
<dbReference type="InterPro" id="IPR045274">
    <property type="entry name" value="WAK-like"/>
</dbReference>
<gene>
    <name evidence="5" type="ORF">Godav_023937</name>
</gene>
<dbReference type="PANTHER" id="PTHR27005">
    <property type="entry name" value="WALL-ASSOCIATED RECEPTOR KINASE-LIKE 21"/>
    <property type="match status" value="1"/>
</dbReference>
<feature type="region of interest" description="Disordered" evidence="3">
    <location>
        <begin position="96"/>
        <end position="121"/>
    </location>
</feature>
<protein>
    <recommendedName>
        <fullName evidence="4">Serine-threonine/tyrosine-protein kinase catalytic domain-containing protein</fullName>
    </recommendedName>
</protein>
<keyword evidence="6" id="KW-1185">Reference proteome</keyword>
<accession>A0A7J8SV01</accession>
<feature type="domain" description="Serine-threonine/tyrosine-protein kinase catalytic" evidence="4">
    <location>
        <begin position="191"/>
        <end position="288"/>
    </location>
</feature>
<dbReference type="GO" id="GO:0005524">
    <property type="term" value="F:ATP binding"/>
    <property type="evidence" value="ECO:0007669"/>
    <property type="project" value="UniProtKB-KW"/>
</dbReference>
<keyword evidence="1" id="KW-0547">Nucleotide-binding</keyword>
<dbReference type="GO" id="GO:0004674">
    <property type="term" value="F:protein serine/threonine kinase activity"/>
    <property type="evidence" value="ECO:0007669"/>
    <property type="project" value="TreeGrafter"/>
</dbReference>
<keyword evidence="2" id="KW-0067">ATP-binding</keyword>
<dbReference type="Pfam" id="PF07714">
    <property type="entry name" value="PK_Tyr_Ser-Thr"/>
    <property type="match status" value="1"/>
</dbReference>
<dbReference type="InterPro" id="IPR001245">
    <property type="entry name" value="Ser-Thr/Tyr_kinase_cat_dom"/>
</dbReference>
<dbReference type="PANTHER" id="PTHR27005:SF515">
    <property type="entry name" value="WALL-ASSOCIATED RECEPTOR KINASE-LIKE 10-RELATED"/>
    <property type="match status" value="1"/>
</dbReference>
<feature type="compositionally biased region" description="Acidic residues" evidence="3">
    <location>
        <begin position="107"/>
        <end position="116"/>
    </location>
</feature>
<evidence type="ECO:0000313" key="6">
    <source>
        <dbReference type="Proteomes" id="UP000593561"/>
    </source>
</evidence>
<evidence type="ECO:0000259" key="4">
    <source>
        <dbReference type="Pfam" id="PF07714"/>
    </source>
</evidence>